<evidence type="ECO:0000313" key="5">
    <source>
        <dbReference type="EMBL" id="PIR42037.1"/>
    </source>
</evidence>
<reference evidence="5 6" key="1">
    <citation type="submission" date="2017-09" db="EMBL/GenBank/DDBJ databases">
        <title>Depth-based differentiation of microbial function through sediment-hosted aquifers and enrichment of novel symbionts in the deep terrestrial subsurface.</title>
        <authorList>
            <person name="Probst A.J."/>
            <person name="Ladd B."/>
            <person name="Jarett J.K."/>
            <person name="Geller-Mcgrath D.E."/>
            <person name="Sieber C.M."/>
            <person name="Emerson J.B."/>
            <person name="Anantharaman K."/>
            <person name="Thomas B.C."/>
            <person name="Malmstrom R."/>
            <person name="Stieglmeier M."/>
            <person name="Klingl A."/>
            <person name="Woyke T."/>
            <person name="Ryan C.M."/>
            <person name="Banfield J.F."/>
        </authorList>
    </citation>
    <scope>NUCLEOTIDE SEQUENCE [LARGE SCALE GENOMIC DNA]</scope>
    <source>
        <strain evidence="5">CG10_big_fil_rev_8_21_14_0_10_37_15</strain>
    </source>
</reference>
<dbReference type="InterPro" id="IPR013025">
    <property type="entry name" value="Ribosomal_uL23-like"/>
</dbReference>
<keyword evidence="3 4" id="KW-0687">Ribonucleoprotein</keyword>
<accession>A0A2H0R6B1</accession>
<evidence type="ECO:0000256" key="1">
    <source>
        <dbReference type="ARBA" id="ARBA00006700"/>
    </source>
</evidence>
<keyword evidence="4" id="KW-0694">RNA-binding</keyword>
<keyword evidence="4" id="KW-0699">rRNA-binding</keyword>
<evidence type="ECO:0000313" key="6">
    <source>
        <dbReference type="Proteomes" id="UP000230208"/>
    </source>
</evidence>
<dbReference type="InterPro" id="IPR012678">
    <property type="entry name" value="Ribosomal_uL23/eL15/eS24_sf"/>
</dbReference>
<dbReference type="Pfam" id="PF00276">
    <property type="entry name" value="Ribosomal_L23"/>
    <property type="match status" value="1"/>
</dbReference>
<comment type="subunit">
    <text evidence="4">Part of the 50S ribosomal subunit. Contacts protein L29, and trigger factor when it is bound to the ribosome.</text>
</comment>
<protein>
    <recommendedName>
        <fullName evidence="4">Large ribosomal subunit protein uL23</fullName>
    </recommendedName>
</protein>
<sequence length="139" mass="15559">MSALFSKKNKIKNEKRFSEKDEVVVGKTEQIGTDSSQTVNPKYYDHLSGESAITGFYVSEKAGLLNGFNQYLFKVSGNANKGQLSKEIEKMFDVKVESVKIMNTKRKIRSVGRHSGFKPGFKKAVIVLKKGYTIEQAKA</sequence>
<dbReference type="GO" id="GO:0005840">
    <property type="term" value="C:ribosome"/>
    <property type="evidence" value="ECO:0007669"/>
    <property type="project" value="UniProtKB-KW"/>
</dbReference>
<comment type="similarity">
    <text evidence="1 4">Belongs to the universal ribosomal protein uL23 family.</text>
</comment>
<dbReference type="InterPro" id="IPR012677">
    <property type="entry name" value="Nucleotide-bd_a/b_plait_sf"/>
</dbReference>
<dbReference type="Proteomes" id="UP000230208">
    <property type="component" value="Unassembled WGS sequence"/>
</dbReference>
<gene>
    <name evidence="4 5" type="primary">rplW</name>
    <name evidence="5" type="ORF">COV30_00490</name>
</gene>
<keyword evidence="2 4" id="KW-0689">Ribosomal protein</keyword>
<name>A0A2H0R6B1_9BACT</name>
<comment type="function">
    <text evidence="4">One of the early assembly proteins it binds 23S rRNA. One of the proteins that surrounds the polypeptide exit tunnel on the outside of the ribosome. Forms the main docking site for trigger factor binding to the ribosome.</text>
</comment>
<evidence type="ECO:0000256" key="3">
    <source>
        <dbReference type="ARBA" id="ARBA00023274"/>
    </source>
</evidence>
<proteinExistence type="inferred from homology"/>
<dbReference type="HAMAP" id="MF_01369_B">
    <property type="entry name" value="Ribosomal_uL23_B"/>
    <property type="match status" value="1"/>
</dbReference>
<dbReference type="GO" id="GO:1990904">
    <property type="term" value="C:ribonucleoprotein complex"/>
    <property type="evidence" value="ECO:0007669"/>
    <property type="project" value="UniProtKB-KW"/>
</dbReference>
<evidence type="ECO:0000256" key="4">
    <source>
        <dbReference type="HAMAP-Rule" id="MF_01369"/>
    </source>
</evidence>
<dbReference type="GO" id="GO:0006412">
    <property type="term" value="P:translation"/>
    <property type="evidence" value="ECO:0007669"/>
    <property type="project" value="UniProtKB-UniRule"/>
</dbReference>
<dbReference type="AlphaFoldDB" id="A0A2H0R6B1"/>
<dbReference type="Gene3D" id="3.30.70.330">
    <property type="match status" value="1"/>
</dbReference>
<dbReference type="GO" id="GO:0019843">
    <property type="term" value="F:rRNA binding"/>
    <property type="evidence" value="ECO:0007669"/>
    <property type="project" value="UniProtKB-UniRule"/>
</dbReference>
<comment type="caution">
    <text evidence="5">The sequence shown here is derived from an EMBL/GenBank/DDBJ whole genome shotgun (WGS) entry which is preliminary data.</text>
</comment>
<dbReference type="GO" id="GO:0003735">
    <property type="term" value="F:structural constituent of ribosome"/>
    <property type="evidence" value="ECO:0007669"/>
    <property type="project" value="InterPro"/>
</dbReference>
<dbReference type="SUPFAM" id="SSF54189">
    <property type="entry name" value="Ribosomal proteins S24e, L23 and L15e"/>
    <property type="match status" value="1"/>
</dbReference>
<dbReference type="EMBL" id="PCXP01000007">
    <property type="protein sequence ID" value="PIR42037.1"/>
    <property type="molecule type" value="Genomic_DNA"/>
</dbReference>
<evidence type="ECO:0000256" key="2">
    <source>
        <dbReference type="ARBA" id="ARBA00022980"/>
    </source>
</evidence>
<organism evidence="5 6">
    <name type="scientific">Candidatus Yanofskybacteria bacterium CG10_big_fil_rev_8_21_14_0_10_37_15</name>
    <dbReference type="NCBI Taxonomy" id="1975097"/>
    <lineage>
        <taxon>Bacteria</taxon>
        <taxon>Candidatus Yanofskyibacteriota</taxon>
    </lineage>
</organism>